<dbReference type="InterPro" id="IPR028261">
    <property type="entry name" value="DPD_II"/>
</dbReference>
<evidence type="ECO:0000256" key="2">
    <source>
        <dbReference type="ARBA" id="ARBA00023004"/>
    </source>
</evidence>
<dbReference type="Gene3D" id="1.10.1060.10">
    <property type="entry name" value="Alpha-helical ferredoxin"/>
    <property type="match status" value="1"/>
</dbReference>
<protein>
    <recommendedName>
        <fullName evidence="4">4Fe-4S ferredoxin-type domain-containing protein</fullName>
    </recommendedName>
</protein>
<evidence type="ECO:0000313" key="5">
    <source>
        <dbReference type="EMBL" id="OGG02355.1"/>
    </source>
</evidence>
<dbReference type="SUPFAM" id="SSF46548">
    <property type="entry name" value="alpha-helical ferredoxin"/>
    <property type="match status" value="2"/>
</dbReference>
<dbReference type="STRING" id="1817867.A3F83_10615"/>
<evidence type="ECO:0000259" key="4">
    <source>
        <dbReference type="PROSITE" id="PS51379"/>
    </source>
</evidence>
<dbReference type="SUPFAM" id="SSF54862">
    <property type="entry name" value="4Fe-4S ferredoxins"/>
    <property type="match status" value="1"/>
</dbReference>
<dbReference type="GO" id="GO:0046872">
    <property type="term" value="F:metal ion binding"/>
    <property type="evidence" value="ECO:0007669"/>
    <property type="project" value="UniProtKB-KW"/>
</dbReference>
<evidence type="ECO:0000256" key="1">
    <source>
        <dbReference type="ARBA" id="ARBA00022723"/>
    </source>
</evidence>
<evidence type="ECO:0000256" key="3">
    <source>
        <dbReference type="ARBA" id="ARBA00023014"/>
    </source>
</evidence>
<dbReference type="PROSITE" id="PS51379">
    <property type="entry name" value="4FE4S_FER_2"/>
    <property type="match status" value="2"/>
</dbReference>
<sequence>MTRKKINLHWWESNFPCYQACPVHTEAGRYVSLIAQGRYAEAYRVARRTNPLASICGRICAAPCEDVCTRGSIDTPISIRALKRFVCERYGVESMLDLSAVQALLRKRLRSTGKWVAVVGGGPAGLAAAHDLALLGHQVSLFEAQDVLGGMLTLGIPEYRLPRELIRLEINAILNLGIDVHLGKKLGRDFSLADLQENGYGAVFLALGAHQSRELKLEGIHADGVIQALDFLLNVNRGYRVQTGERVLVIGGGSVAFDVARTAARQPGDEEPQVSDMVSALDVARSAIRFGAKDVEIICLESASEMPAAPEEIEDAREEGIHIHHSRGPKRILTRDGKVTGLEVLSVASVFDDQGRFNPKMIPGSEQILETDSIIIAIGQEPDFSFLSPADGLEIQANRTIRVNPNTLASSLSGVWAGGDVAFGPRNVIHAVADGKRAALSIHRFLMKLPENPENRNDFIYVPDVFAYQPVKDFDSFPAQKPPKLALDRRTGIAQVELGFSEEPAMKEGSRCLHCWFNTIFDGREEEANECVLCGACADICPEWCIDILPRRVFSGELSLMNESRGPDQANGLSGPSLMDSQALIIKDESRCIRCGLCAKRCPVNCISMQGIFFGEAR</sequence>
<dbReference type="Pfam" id="PF07992">
    <property type="entry name" value="Pyr_redox_2"/>
    <property type="match status" value="1"/>
</dbReference>
<dbReference type="Gene3D" id="3.30.70.3270">
    <property type="match status" value="1"/>
</dbReference>
<dbReference type="Pfam" id="PF00037">
    <property type="entry name" value="Fer4"/>
    <property type="match status" value="1"/>
</dbReference>
<dbReference type="EMBL" id="MFIX01000186">
    <property type="protein sequence ID" value="OGG02355.1"/>
    <property type="molecule type" value="Genomic_DNA"/>
</dbReference>
<dbReference type="PROSITE" id="PS00198">
    <property type="entry name" value="4FE4S_FER_1"/>
    <property type="match status" value="1"/>
</dbReference>
<dbReference type="Proteomes" id="UP000179129">
    <property type="component" value="Unassembled WGS sequence"/>
</dbReference>
<dbReference type="GO" id="GO:0051536">
    <property type="term" value="F:iron-sulfur cluster binding"/>
    <property type="evidence" value="ECO:0007669"/>
    <property type="project" value="UniProtKB-KW"/>
</dbReference>
<dbReference type="PANTHER" id="PTHR42783:SF3">
    <property type="entry name" value="GLUTAMATE SYNTHASE [NADPH] SMALL CHAIN-RELATED"/>
    <property type="match status" value="1"/>
</dbReference>
<dbReference type="InterPro" id="IPR017900">
    <property type="entry name" value="4Fe4S_Fe_S_CS"/>
</dbReference>
<keyword evidence="3" id="KW-0411">Iron-sulfur</keyword>
<dbReference type="AlphaFoldDB" id="A0A1F5YQG9"/>
<accession>A0A1F5YQG9</accession>
<dbReference type="GO" id="GO:0016491">
    <property type="term" value="F:oxidoreductase activity"/>
    <property type="evidence" value="ECO:0007669"/>
    <property type="project" value="InterPro"/>
</dbReference>
<keyword evidence="1" id="KW-0479">Metal-binding</keyword>
<dbReference type="InterPro" id="IPR017896">
    <property type="entry name" value="4Fe4S_Fe-S-bd"/>
</dbReference>
<dbReference type="Pfam" id="PF14691">
    <property type="entry name" value="Fer4_20"/>
    <property type="match status" value="1"/>
</dbReference>
<evidence type="ECO:0000313" key="6">
    <source>
        <dbReference type="Proteomes" id="UP000179129"/>
    </source>
</evidence>
<feature type="domain" description="4Fe-4S ferredoxin-type" evidence="4">
    <location>
        <begin position="522"/>
        <end position="551"/>
    </location>
</feature>
<comment type="caution">
    <text evidence="5">The sequence shown here is derived from an EMBL/GenBank/DDBJ whole genome shotgun (WGS) entry which is preliminary data.</text>
</comment>
<reference evidence="5 6" key="1">
    <citation type="journal article" date="2016" name="Nat. Commun.">
        <title>Thousands of microbial genomes shed light on interconnected biogeochemical processes in an aquifer system.</title>
        <authorList>
            <person name="Anantharaman K."/>
            <person name="Brown C.T."/>
            <person name="Hug L.A."/>
            <person name="Sharon I."/>
            <person name="Castelle C.J."/>
            <person name="Probst A.J."/>
            <person name="Thomas B.C."/>
            <person name="Singh A."/>
            <person name="Wilkins M.J."/>
            <person name="Karaoz U."/>
            <person name="Brodie E.L."/>
            <person name="Williams K.H."/>
            <person name="Hubbard S.S."/>
            <person name="Banfield J.F."/>
        </authorList>
    </citation>
    <scope>NUCLEOTIDE SEQUENCE [LARGE SCALE GENOMIC DNA]</scope>
</reference>
<name>A0A1F5YQG9_9BACT</name>
<dbReference type="PRINTS" id="PR00419">
    <property type="entry name" value="ADXRDTASE"/>
</dbReference>
<organism evidence="5 6">
    <name type="scientific">Candidatus Glassbacteria bacterium RIFCSPLOWO2_12_FULL_58_11</name>
    <dbReference type="NCBI Taxonomy" id="1817867"/>
    <lineage>
        <taxon>Bacteria</taxon>
        <taxon>Candidatus Glassiibacteriota</taxon>
    </lineage>
</organism>
<keyword evidence="2" id="KW-0408">Iron</keyword>
<dbReference type="PANTHER" id="PTHR42783">
    <property type="entry name" value="GLUTAMATE SYNTHASE [NADPH] SMALL CHAIN"/>
    <property type="match status" value="1"/>
</dbReference>
<gene>
    <name evidence="5" type="ORF">A3F83_10615</name>
</gene>
<dbReference type="Gene3D" id="3.50.50.60">
    <property type="entry name" value="FAD/NAD(P)-binding domain"/>
    <property type="match status" value="2"/>
</dbReference>
<feature type="domain" description="4Fe-4S ferredoxin-type" evidence="4">
    <location>
        <begin position="582"/>
        <end position="612"/>
    </location>
</feature>
<dbReference type="InterPro" id="IPR009051">
    <property type="entry name" value="Helical_ferredxn"/>
</dbReference>
<dbReference type="InterPro" id="IPR036188">
    <property type="entry name" value="FAD/NAD-bd_sf"/>
</dbReference>
<proteinExistence type="predicted"/>
<dbReference type="InterPro" id="IPR023753">
    <property type="entry name" value="FAD/NAD-binding_dom"/>
</dbReference>
<dbReference type="SUPFAM" id="SSF51971">
    <property type="entry name" value="Nucleotide-binding domain"/>
    <property type="match status" value="1"/>
</dbReference>